<sequence length="244" mass="28769">MADNNQLTDSQTQAATKELVVRFPKIERLPMDPPIAGQNVGLFSFKLLPKPVNGIYGFLKFRGAFASAPEWEAHAKNIIRTIDSKHHIWPYQQGRWMPITTNEEFAQETLEVSQQEELANIYNQRDTDEQQKQAQRVREIKSRERKLMEEARRKEPDKSSLDYYAQQVMKVQQLESWLEEMRKRKRDMLKALFSGRDEIQRVNESNPEYKDQVDEKIRCIKEEIGLEADTPIDRPSFTRQKQEN</sequence>
<dbReference type="EMBL" id="MK500374">
    <property type="protein sequence ID" value="QBK88090.1"/>
    <property type="molecule type" value="Genomic_DNA"/>
</dbReference>
<gene>
    <name evidence="1" type="ORF">LCMAC202_04520</name>
</gene>
<evidence type="ECO:0000313" key="1">
    <source>
        <dbReference type="EMBL" id="QBK88090.1"/>
    </source>
</evidence>
<dbReference type="InterPro" id="IPR043872">
    <property type="entry name" value="DUF5832"/>
</dbReference>
<name>A0A481YYM3_9VIRU</name>
<accession>A0A481YYM3</accession>
<protein>
    <submittedName>
        <fullName evidence="1">Uncharacterized protein</fullName>
    </submittedName>
</protein>
<proteinExistence type="predicted"/>
<reference evidence="1" key="1">
    <citation type="journal article" date="2019" name="MBio">
        <title>Virus Genomes from Deep Sea Sediments Expand the Ocean Megavirome and Support Independent Origins of Viral Gigantism.</title>
        <authorList>
            <person name="Backstrom D."/>
            <person name="Yutin N."/>
            <person name="Jorgensen S.L."/>
            <person name="Dharamshi J."/>
            <person name="Homa F."/>
            <person name="Zaremba-Niedwiedzka K."/>
            <person name="Spang A."/>
            <person name="Wolf Y.I."/>
            <person name="Koonin E.V."/>
            <person name="Ettema T.J."/>
        </authorList>
    </citation>
    <scope>NUCLEOTIDE SEQUENCE</scope>
</reference>
<dbReference type="Pfam" id="PF19150">
    <property type="entry name" value="DUF5832"/>
    <property type="match status" value="1"/>
</dbReference>
<organism evidence="1">
    <name type="scientific">Marseillevirus LCMAC202</name>
    <dbReference type="NCBI Taxonomy" id="2506606"/>
    <lineage>
        <taxon>Viruses</taxon>
        <taxon>Varidnaviria</taxon>
        <taxon>Bamfordvirae</taxon>
        <taxon>Nucleocytoviricota</taxon>
        <taxon>Megaviricetes</taxon>
        <taxon>Pimascovirales</taxon>
        <taxon>Pimascovirales incertae sedis</taxon>
        <taxon>Marseilleviridae</taxon>
    </lineage>
</organism>